<dbReference type="Gene3D" id="3.40.1610.10">
    <property type="entry name" value="CV3147-like domain"/>
    <property type="match status" value="1"/>
</dbReference>
<reference evidence="3 5" key="1">
    <citation type="submission" date="2018-03" db="EMBL/GenBank/DDBJ databases">
        <title>Genomic Encyclopedia of Archaeal and Bacterial Type Strains, Phase II (KMG-II): from individual species to whole genera.</title>
        <authorList>
            <person name="Goeker M."/>
        </authorList>
    </citation>
    <scope>NUCLEOTIDE SEQUENCE [LARGE SCALE GENOMIC DNA]</scope>
    <source>
        <strain evidence="3 5">DSM 21548</strain>
    </source>
</reference>
<dbReference type="Gene3D" id="2.40.390.10">
    <property type="entry name" value="CV3147-like"/>
    <property type="match status" value="1"/>
</dbReference>
<protein>
    <submittedName>
        <fullName evidence="4">DUF917 domain-containing protein</fullName>
    </submittedName>
</protein>
<dbReference type="InterPro" id="IPR048350">
    <property type="entry name" value="S-Me-THD-like_C"/>
</dbReference>
<dbReference type="Pfam" id="PF06032">
    <property type="entry name" value="S-Me-THD_N"/>
    <property type="match status" value="1"/>
</dbReference>
<dbReference type="AlphaFoldDB" id="A0A2P8GYZ7"/>
<dbReference type="Pfam" id="PF20906">
    <property type="entry name" value="S-Me-THD_C"/>
    <property type="match status" value="1"/>
</dbReference>
<organism evidence="3 5">
    <name type="scientific">Labedella gwakjiensis</name>
    <dbReference type="NCBI Taxonomy" id="390269"/>
    <lineage>
        <taxon>Bacteria</taxon>
        <taxon>Bacillati</taxon>
        <taxon>Actinomycetota</taxon>
        <taxon>Actinomycetes</taxon>
        <taxon>Micrococcales</taxon>
        <taxon>Microbacteriaceae</taxon>
        <taxon>Labedella</taxon>
    </lineage>
</organism>
<dbReference type="EMBL" id="PYAU01000001">
    <property type="protein sequence ID" value="PSL39185.1"/>
    <property type="molecule type" value="Genomic_DNA"/>
</dbReference>
<dbReference type="OrthoDB" id="3170437at2"/>
<name>A0A2P8GYZ7_9MICO</name>
<evidence type="ECO:0000259" key="2">
    <source>
        <dbReference type="Pfam" id="PF20906"/>
    </source>
</evidence>
<dbReference type="Proteomes" id="UP000268291">
    <property type="component" value="Unassembled WGS sequence"/>
</dbReference>
<feature type="domain" description="S-Me-THD-like C-terminal" evidence="2">
    <location>
        <begin position="174"/>
        <end position="356"/>
    </location>
</feature>
<gene>
    <name evidence="3" type="ORF">CLV49_2819</name>
    <name evidence="4" type="ORF">ELQ93_05145</name>
</gene>
<proteinExistence type="predicted"/>
<keyword evidence="6" id="KW-1185">Reference proteome</keyword>
<evidence type="ECO:0000313" key="5">
    <source>
        <dbReference type="Proteomes" id="UP000241203"/>
    </source>
</evidence>
<accession>A0A2P8GYZ7</accession>
<reference evidence="4 6" key="2">
    <citation type="submission" date="2018-12" db="EMBL/GenBank/DDBJ databases">
        <authorList>
            <person name="hu s."/>
            <person name="Xu Y."/>
            <person name="Xu B."/>
            <person name="Li F."/>
        </authorList>
    </citation>
    <scope>NUCLEOTIDE SEQUENCE [LARGE SCALE GENOMIC DNA]</scope>
    <source>
        <strain evidence="4 6">KSW2-17</strain>
    </source>
</reference>
<evidence type="ECO:0000313" key="6">
    <source>
        <dbReference type="Proteomes" id="UP000268291"/>
    </source>
</evidence>
<dbReference type="InterPro" id="IPR010318">
    <property type="entry name" value="S-Me-THD_N"/>
</dbReference>
<evidence type="ECO:0000259" key="1">
    <source>
        <dbReference type="Pfam" id="PF06032"/>
    </source>
</evidence>
<sequence>MSTTSEPLRLITRDDVAPLAAGAAVFGTGGGGAVHTVQLSVETSIETYGPVRLMQVEELGPDDAVILLSGIGAPSVGIEMLGASAQVHTLIAEVERIIGRPVTAVMAAEIGGSNGVAPVGWAASLGVAVLDADGMGRAFPKSTMISMNVAGLASEFAVMGDVIGNVSVLRTLDMEWLERHARAFTIAAGGIAIGAHYLLTSETAPGAVIEGTVSRAIHVGRRLLGSPDPVVDIADELGADVLAGGKVIDIERLTEGGFTRGSVTIQGIGADRDRLLRVEIQNENLVVIEDGEIVVSVPDLITIVDTETGEAISTEMLRFGQRVSVLAWPCDPLWRTERGLELTGPAAFGYDLAYVPFAARSAVAR</sequence>
<dbReference type="InterPro" id="IPR024071">
    <property type="entry name" value="S-Me-THD_C_sf"/>
</dbReference>
<evidence type="ECO:0000313" key="3">
    <source>
        <dbReference type="EMBL" id="PSL39185.1"/>
    </source>
</evidence>
<comment type="caution">
    <text evidence="3">The sequence shown here is derived from an EMBL/GenBank/DDBJ whole genome shotgun (WGS) entry which is preliminary data.</text>
</comment>
<feature type="domain" description="S-Me-THD N-terminal" evidence="1">
    <location>
        <begin position="15"/>
        <end position="170"/>
    </location>
</feature>
<dbReference type="Proteomes" id="UP000241203">
    <property type="component" value="Unassembled WGS sequence"/>
</dbReference>
<dbReference type="RefSeq" id="WP_106564087.1">
    <property type="nucleotide sequence ID" value="NZ_PYAU01000001.1"/>
</dbReference>
<dbReference type="InterPro" id="IPR027479">
    <property type="entry name" value="S-Me-THD_N_sf"/>
</dbReference>
<dbReference type="SUPFAM" id="SSF160991">
    <property type="entry name" value="CV3147-like"/>
    <property type="match status" value="1"/>
</dbReference>
<evidence type="ECO:0000313" key="4">
    <source>
        <dbReference type="EMBL" id="RUQ86383.1"/>
    </source>
</evidence>
<dbReference type="EMBL" id="RZGY01000001">
    <property type="protein sequence ID" value="RUQ86383.1"/>
    <property type="molecule type" value="Genomic_DNA"/>
</dbReference>